<feature type="transmembrane region" description="Helical" evidence="1">
    <location>
        <begin position="48"/>
        <end position="69"/>
    </location>
</feature>
<dbReference type="InterPro" id="IPR010898">
    <property type="entry name" value="Hpre_diP_synth_I"/>
</dbReference>
<dbReference type="AlphaFoldDB" id="A0A1M6J8F4"/>
<dbReference type="OrthoDB" id="9799095at2"/>
<keyword evidence="1" id="KW-1133">Transmembrane helix</keyword>
<evidence type="ECO:0000313" key="2">
    <source>
        <dbReference type="EMBL" id="SHJ42937.1"/>
    </source>
</evidence>
<sequence>MQARRPYGESMKKIALNGLLISLALVLSYVESLFPTSLIIPIPGIKLGLANIVTMFALFYLGFVSALTVSVLRCVLAALLFGGFSSLMFSLSGALLALIVMQVLKHGHNKLFSLLGISMGGAAAHNTGQIIMASLMMRNTAIYAYLPVLLIAGIVMGFLTAVVAQNLFYLVDKTHVVNRLG</sequence>
<feature type="transmembrane region" description="Helical" evidence="1">
    <location>
        <begin position="111"/>
        <end position="135"/>
    </location>
</feature>
<dbReference type="Gene3D" id="1.10.1760.20">
    <property type="match status" value="1"/>
</dbReference>
<feature type="transmembrane region" description="Helical" evidence="1">
    <location>
        <begin position="142"/>
        <end position="164"/>
    </location>
</feature>
<keyword evidence="1" id="KW-0812">Transmembrane</keyword>
<dbReference type="InterPro" id="IPR014535">
    <property type="entry name" value="Hpre_diP_synt_I"/>
</dbReference>
<proteinExistence type="predicted"/>
<dbReference type="Proteomes" id="UP000324781">
    <property type="component" value="Unassembled WGS sequence"/>
</dbReference>
<dbReference type="EMBL" id="FQZP01000053">
    <property type="protein sequence ID" value="SHJ42937.1"/>
    <property type="molecule type" value="Genomic_DNA"/>
</dbReference>
<gene>
    <name evidence="2" type="ORF">SAMN05444373_105314</name>
</gene>
<protein>
    <submittedName>
        <fullName evidence="2">Heptaprenyl diphosphate synthase</fullName>
    </submittedName>
</protein>
<keyword evidence="3" id="KW-1185">Reference proteome</keyword>
<keyword evidence="1" id="KW-0472">Membrane</keyword>
<dbReference type="PIRSF" id="PIRSF027391">
    <property type="entry name" value="Hpre_diP_synt_I"/>
    <property type="match status" value="1"/>
</dbReference>
<organism evidence="2 3">
    <name type="scientific">Thermoclostridium caenicola</name>
    <dbReference type="NCBI Taxonomy" id="659425"/>
    <lineage>
        <taxon>Bacteria</taxon>
        <taxon>Bacillati</taxon>
        <taxon>Bacillota</taxon>
        <taxon>Clostridia</taxon>
        <taxon>Eubacteriales</taxon>
        <taxon>Oscillospiraceae</taxon>
        <taxon>Thermoclostridium</taxon>
    </lineage>
</organism>
<evidence type="ECO:0000313" key="3">
    <source>
        <dbReference type="Proteomes" id="UP000324781"/>
    </source>
</evidence>
<feature type="transmembrane region" description="Helical" evidence="1">
    <location>
        <begin position="76"/>
        <end position="99"/>
    </location>
</feature>
<name>A0A1M6J8F4_9FIRM</name>
<evidence type="ECO:0000256" key="1">
    <source>
        <dbReference type="SAM" id="Phobius"/>
    </source>
</evidence>
<accession>A0A1M6J8F4</accession>
<dbReference type="Pfam" id="PF07456">
    <property type="entry name" value="Hpre_diP_synt_I"/>
    <property type="match status" value="1"/>
</dbReference>
<reference evidence="2 3" key="1">
    <citation type="submission" date="2016-11" db="EMBL/GenBank/DDBJ databases">
        <authorList>
            <person name="Varghese N."/>
            <person name="Submissions S."/>
        </authorList>
    </citation>
    <scope>NUCLEOTIDE SEQUENCE [LARGE SCALE GENOMIC DNA]</scope>
    <source>
        <strain evidence="2 3">DSM 19027</strain>
    </source>
</reference>